<comment type="caution">
    <text evidence="1">The sequence shown here is derived from an EMBL/GenBank/DDBJ whole genome shotgun (WGS) entry which is preliminary data.</text>
</comment>
<dbReference type="AlphaFoldDB" id="A0A0F9NN93"/>
<accession>A0A0F9NN93</accession>
<sequence length="65" mass="6765">MCCGETAEAQRTIPGDRFRLCVYSQAGGADMIINLDDRDVVDTASVLLSALSSDAAGRVLASEAS</sequence>
<name>A0A0F9NN93_9ZZZZ</name>
<gene>
    <name evidence="1" type="ORF">LCGC14_0930100</name>
</gene>
<proteinExistence type="predicted"/>
<evidence type="ECO:0000313" key="1">
    <source>
        <dbReference type="EMBL" id="KKN20985.1"/>
    </source>
</evidence>
<dbReference type="EMBL" id="LAZR01003190">
    <property type="protein sequence ID" value="KKN20985.1"/>
    <property type="molecule type" value="Genomic_DNA"/>
</dbReference>
<reference evidence="1" key="1">
    <citation type="journal article" date="2015" name="Nature">
        <title>Complex archaea that bridge the gap between prokaryotes and eukaryotes.</title>
        <authorList>
            <person name="Spang A."/>
            <person name="Saw J.H."/>
            <person name="Jorgensen S.L."/>
            <person name="Zaremba-Niedzwiedzka K."/>
            <person name="Martijn J."/>
            <person name="Lind A.E."/>
            <person name="van Eijk R."/>
            <person name="Schleper C."/>
            <person name="Guy L."/>
            <person name="Ettema T.J."/>
        </authorList>
    </citation>
    <scope>NUCLEOTIDE SEQUENCE</scope>
</reference>
<organism evidence="1">
    <name type="scientific">marine sediment metagenome</name>
    <dbReference type="NCBI Taxonomy" id="412755"/>
    <lineage>
        <taxon>unclassified sequences</taxon>
        <taxon>metagenomes</taxon>
        <taxon>ecological metagenomes</taxon>
    </lineage>
</organism>
<protein>
    <submittedName>
        <fullName evidence="1">Uncharacterized protein</fullName>
    </submittedName>
</protein>